<dbReference type="GO" id="GO:0016811">
    <property type="term" value="F:hydrolase activity, acting on carbon-nitrogen (but not peptide) bonds, in linear amides"/>
    <property type="evidence" value="ECO:0007669"/>
    <property type="project" value="TreeGrafter"/>
</dbReference>
<evidence type="ECO:0000313" key="2">
    <source>
        <dbReference type="Proteomes" id="UP000601768"/>
    </source>
</evidence>
<dbReference type="SUPFAM" id="SSF102588">
    <property type="entry name" value="LmbE-like"/>
    <property type="match status" value="1"/>
</dbReference>
<dbReference type="Proteomes" id="UP000601768">
    <property type="component" value="Unassembled WGS sequence"/>
</dbReference>
<organism evidence="1 2">
    <name type="scientific">Neptunicella marina</name>
    <dbReference type="NCBI Taxonomy" id="2125989"/>
    <lineage>
        <taxon>Bacteria</taxon>
        <taxon>Pseudomonadati</taxon>
        <taxon>Pseudomonadota</taxon>
        <taxon>Gammaproteobacteria</taxon>
        <taxon>Alteromonadales</taxon>
        <taxon>Alteromonadaceae</taxon>
        <taxon>Neptunicella</taxon>
    </lineage>
</organism>
<comment type="caution">
    <text evidence="1">The sequence shown here is derived from an EMBL/GenBank/DDBJ whole genome shotgun (WGS) entry which is preliminary data.</text>
</comment>
<dbReference type="InterPro" id="IPR024078">
    <property type="entry name" value="LmbE-like_dom_sf"/>
</dbReference>
<dbReference type="EMBL" id="JACNEP010000004">
    <property type="protein sequence ID" value="MBC3765574.1"/>
    <property type="molecule type" value="Genomic_DNA"/>
</dbReference>
<dbReference type="PANTHER" id="PTHR12993:SF30">
    <property type="entry name" value="N-ACETYL-ALPHA-D-GLUCOSAMINYL L-MALATE DEACETYLASE 1"/>
    <property type="match status" value="1"/>
</dbReference>
<proteinExistence type="predicted"/>
<dbReference type="Gene3D" id="3.40.50.10320">
    <property type="entry name" value="LmbE-like"/>
    <property type="match status" value="1"/>
</dbReference>
<dbReference type="InterPro" id="IPR003737">
    <property type="entry name" value="GlcNAc_PI_deacetylase-related"/>
</dbReference>
<sequence>MLSLLSTQSVKQLLCIGAHPDDIEIGAGCTIRQLIKQQPELHIHWVVLTGKGSAREQEAINGAERFTQGATKVTLEIMDFRDAYLPWQGEAVKAYFDELKQRVNPDLILTHCANDKHQDHQFINQLCWNSWRNNNIWEYEIVKWDGDLGQPQLLVPVSEEDASQKADDIYQTFVTQQSKSWFKPQTLLALMRIRGVECHSDCAEAFYVRKMVFNP</sequence>
<protein>
    <submittedName>
        <fullName evidence="1">PIG-L family deacetylase</fullName>
    </submittedName>
</protein>
<dbReference type="AlphaFoldDB" id="A0A8J6ISG3"/>
<reference evidence="1" key="1">
    <citation type="journal article" date="2018" name="Int. J. Syst. Evol. Microbiol.">
        <title>Neptunicella marina gen. nov., sp. nov., isolated from surface seawater.</title>
        <authorList>
            <person name="Liu X."/>
            <person name="Lai Q."/>
            <person name="Du Y."/>
            <person name="Zhang X."/>
            <person name="Liu Z."/>
            <person name="Sun F."/>
            <person name="Shao Z."/>
        </authorList>
    </citation>
    <scope>NUCLEOTIDE SEQUENCE</scope>
    <source>
        <strain evidence="1">S27-2</strain>
    </source>
</reference>
<keyword evidence="2" id="KW-1185">Reference proteome</keyword>
<evidence type="ECO:0000313" key="1">
    <source>
        <dbReference type="EMBL" id="MBC3765574.1"/>
    </source>
</evidence>
<gene>
    <name evidence="1" type="ORF">H8B19_06775</name>
</gene>
<dbReference type="RefSeq" id="WP_186506045.1">
    <property type="nucleotide sequence ID" value="NZ_JACNEP010000004.1"/>
</dbReference>
<name>A0A8J6ISG3_9ALTE</name>
<dbReference type="Pfam" id="PF02585">
    <property type="entry name" value="PIG-L"/>
    <property type="match status" value="1"/>
</dbReference>
<accession>A0A8J6ISG3</accession>
<dbReference type="PANTHER" id="PTHR12993">
    <property type="entry name" value="N-ACETYLGLUCOSAMINYL-PHOSPHATIDYLINOSITOL DE-N-ACETYLASE-RELATED"/>
    <property type="match status" value="1"/>
</dbReference>
<reference evidence="1" key="2">
    <citation type="submission" date="2020-08" db="EMBL/GenBank/DDBJ databases">
        <authorList>
            <person name="Lai Q."/>
        </authorList>
    </citation>
    <scope>NUCLEOTIDE SEQUENCE</scope>
    <source>
        <strain evidence="1">S27-2</strain>
    </source>
</reference>